<keyword evidence="1" id="KW-0175">Coiled coil</keyword>
<dbReference type="EMBL" id="JACRSY010000093">
    <property type="protein sequence ID" value="MBC8581751.1"/>
    <property type="molecule type" value="Genomic_DNA"/>
</dbReference>
<reference evidence="2" key="1">
    <citation type="submission" date="2020-08" db="EMBL/GenBank/DDBJ databases">
        <title>Genome public.</title>
        <authorList>
            <person name="Liu C."/>
            <person name="Sun Q."/>
        </authorList>
    </citation>
    <scope>NUCLEOTIDE SEQUENCE</scope>
    <source>
        <strain evidence="2">NSJ-12</strain>
    </source>
</reference>
<accession>A0A926IGP7</accession>
<evidence type="ECO:0000313" key="3">
    <source>
        <dbReference type="Proteomes" id="UP000655830"/>
    </source>
</evidence>
<name>A0A926IGP7_9FIRM</name>
<dbReference type="InterPro" id="IPR013324">
    <property type="entry name" value="RNA_pol_sigma_r3/r4-like"/>
</dbReference>
<feature type="coiled-coil region" evidence="1">
    <location>
        <begin position="74"/>
        <end position="101"/>
    </location>
</feature>
<dbReference type="Gene3D" id="1.10.10.10">
    <property type="entry name" value="Winged helix-like DNA-binding domain superfamily/Winged helix DNA-binding domain"/>
    <property type="match status" value="1"/>
</dbReference>
<dbReference type="InterPro" id="IPR036388">
    <property type="entry name" value="WH-like_DNA-bd_sf"/>
</dbReference>
<comment type="caution">
    <text evidence="2">The sequence shown here is derived from an EMBL/GenBank/DDBJ whole genome shotgun (WGS) entry which is preliminary data.</text>
</comment>
<keyword evidence="3" id="KW-1185">Reference proteome</keyword>
<protein>
    <submittedName>
        <fullName evidence="2">Uncharacterized protein</fullName>
    </submittedName>
</protein>
<dbReference type="SUPFAM" id="SSF88659">
    <property type="entry name" value="Sigma3 and sigma4 domains of RNA polymerase sigma factors"/>
    <property type="match status" value="1"/>
</dbReference>
<organism evidence="2 3">
    <name type="scientific">Zhenhengia yiwuensis</name>
    <dbReference type="NCBI Taxonomy" id="2763666"/>
    <lineage>
        <taxon>Bacteria</taxon>
        <taxon>Bacillati</taxon>
        <taxon>Bacillota</taxon>
        <taxon>Clostridia</taxon>
        <taxon>Lachnospirales</taxon>
        <taxon>Lachnospiraceae</taxon>
        <taxon>Zhenhengia</taxon>
    </lineage>
</organism>
<evidence type="ECO:0000313" key="2">
    <source>
        <dbReference type="EMBL" id="MBC8581751.1"/>
    </source>
</evidence>
<evidence type="ECO:0000256" key="1">
    <source>
        <dbReference type="SAM" id="Coils"/>
    </source>
</evidence>
<dbReference type="Proteomes" id="UP000655830">
    <property type="component" value="Unassembled WGS sequence"/>
</dbReference>
<dbReference type="RefSeq" id="WP_249334822.1">
    <property type="nucleotide sequence ID" value="NZ_JACRSY010000093.1"/>
</dbReference>
<proteinExistence type="predicted"/>
<sequence length="149" mass="17205">MKESSYSKVEGILYGLPKLKVEIDNLRLDLEEIQEIVGIRGNSFNEKAGSVTHAFSSAVENEVIHRDEKIGEKVVALTSAISRKERELKKVENILATLTEEEYMLIEMKYFKRYTVNRICEILDISGDTFTKRRKKIIVKRLIPLFIRG</sequence>
<gene>
    <name evidence="2" type="ORF">H8718_19985</name>
</gene>
<dbReference type="AlphaFoldDB" id="A0A926IGP7"/>